<sequence>MTRVLRDLLGEPRDRAGTDDGAQDHAAVAAAAIAPAVEALGLLADGALNAPWDGLVHRRCRIRPAARDAGGADAVAEPRGRGVSLRSLRSAERAGWWIARAEAEVDGILVIHELARRSAASTPVEPTTGAPLDAAPGAADPLETGRQAVRAPSDLPAAPSPVPAAVTVRLTPDRVTAWAEATGDRNALHLRPGAARAAGLPVGADEVVAHGLLLATLSLAVVPRGDGPVDLRFLVPCTVPRSGCALAVDPVTGAVRAGARTLLRCD</sequence>
<gene>
    <name evidence="2" type="ORF">AXF14_01820</name>
</gene>
<dbReference type="SUPFAM" id="SSF54637">
    <property type="entry name" value="Thioesterase/thiol ester dehydrase-isomerase"/>
    <property type="match status" value="1"/>
</dbReference>
<dbReference type="Proteomes" id="UP000065220">
    <property type="component" value="Chromosome"/>
</dbReference>
<keyword evidence="3" id="KW-1185">Reference proteome</keyword>
<feature type="compositionally biased region" description="Low complexity" evidence="1">
    <location>
        <begin position="126"/>
        <end position="140"/>
    </location>
</feature>
<dbReference type="KEGG" id="ard:AXF14_01820"/>
<dbReference type="Gene3D" id="3.10.129.10">
    <property type="entry name" value="Hotdog Thioesterase"/>
    <property type="match status" value="1"/>
</dbReference>
<protein>
    <submittedName>
        <fullName evidence="2">Uncharacterized protein</fullName>
    </submittedName>
</protein>
<evidence type="ECO:0000313" key="2">
    <source>
        <dbReference type="EMBL" id="AMD86569.1"/>
    </source>
</evidence>
<proteinExistence type="predicted"/>
<dbReference type="EMBL" id="CP014228">
    <property type="protein sequence ID" value="AMD86569.1"/>
    <property type="molecule type" value="Genomic_DNA"/>
</dbReference>
<evidence type="ECO:0000313" key="3">
    <source>
        <dbReference type="Proteomes" id="UP000065220"/>
    </source>
</evidence>
<name>A0A120KKX4_ACTRD</name>
<reference evidence="3" key="1">
    <citation type="submission" date="2016-02" db="EMBL/GenBank/DDBJ databases">
        <authorList>
            <person name="Holder M.E."/>
            <person name="Ajami N.J."/>
            <person name="Petrosino J.F."/>
        </authorList>
    </citation>
    <scope>NUCLEOTIDE SEQUENCE [LARGE SCALE GENOMIC DNA]</scope>
    <source>
        <strain evidence="3">CCUG 36733</strain>
    </source>
</reference>
<dbReference type="AlphaFoldDB" id="A0A120KKX4"/>
<organism evidence="2 3">
    <name type="scientific">Actinomyces radicidentis</name>
    <dbReference type="NCBI Taxonomy" id="111015"/>
    <lineage>
        <taxon>Bacteria</taxon>
        <taxon>Bacillati</taxon>
        <taxon>Actinomycetota</taxon>
        <taxon>Actinomycetes</taxon>
        <taxon>Actinomycetales</taxon>
        <taxon>Actinomycetaceae</taxon>
        <taxon>Actinomyces</taxon>
    </lineage>
</organism>
<dbReference type="InterPro" id="IPR029069">
    <property type="entry name" value="HotDog_dom_sf"/>
</dbReference>
<accession>A0A120KKX4</accession>
<evidence type="ECO:0000256" key="1">
    <source>
        <dbReference type="SAM" id="MobiDB-lite"/>
    </source>
</evidence>
<feature type="region of interest" description="Disordered" evidence="1">
    <location>
        <begin position="119"/>
        <end position="140"/>
    </location>
</feature>